<reference evidence="2 3" key="1">
    <citation type="submission" date="2012-07" db="EMBL/GenBank/DDBJ databases">
        <authorList>
            <person name="Durkin A.S."/>
            <person name="McCorrison J."/>
            <person name="Torralba M."/>
            <person name="Gillis M."/>
            <person name="Methe B."/>
            <person name="Sutton G."/>
            <person name="Nelson K.E."/>
        </authorList>
    </citation>
    <scope>NUCLEOTIDE SEQUENCE [LARGE SCALE GENOMIC DNA]</scope>
    <source>
        <strain evidence="3">ATCC 12104 / DSM 43013 / CCUG 2238 / JCM 8349 / NCTC 10301 / Howell 279</strain>
    </source>
</reference>
<feature type="transmembrane region" description="Helical" evidence="1">
    <location>
        <begin position="18"/>
        <end position="37"/>
    </location>
</feature>
<keyword evidence="1" id="KW-1133">Transmembrane helix</keyword>
<accession>J2ZQF4</accession>
<keyword evidence="1" id="KW-0812">Transmembrane</keyword>
<dbReference type="EMBL" id="ALJK01000127">
    <property type="protein sequence ID" value="EJN84815.1"/>
    <property type="molecule type" value="Genomic_DNA"/>
</dbReference>
<name>J2ZQF4_ACTNH</name>
<sequence>MTGQSESEPITMPTTGRVLSVAVPLTPLMLSPCLYVVRSAL</sequence>
<dbReference type="Proteomes" id="UP000007814">
    <property type="component" value="Unassembled WGS sequence"/>
</dbReference>
<evidence type="ECO:0000313" key="3">
    <source>
        <dbReference type="Proteomes" id="UP000007814"/>
    </source>
</evidence>
<protein>
    <submittedName>
        <fullName evidence="2">Uncharacterized protein</fullName>
    </submittedName>
</protein>
<organism evidence="2 3">
    <name type="scientific">Actinomyces naeslundii (strain ATCC 12104 / DSM 43013 / CCUG 2238 / JCM 8349 / NCTC 10301 / Howell 279)</name>
    <dbReference type="NCBI Taxonomy" id="1115803"/>
    <lineage>
        <taxon>Bacteria</taxon>
        <taxon>Bacillati</taxon>
        <taxon>Actinomycetota</taxon>
        <taxon>Actinomycetes</taxon>
        <taxon>Actinomycetales</taxon>
        <taxon>Actinomycetaceae</taxon>
        <taxon>Actinomyces</taxon>
    </lineage>
</organism>
<evidence type="ECO:0000256" key="1">
    <source>
        <dbReference type="SAM" id="Phobius"/>
    </source>
</evidence>
<evidence type="ECO:0000313" key="2">
    <source>
        <dbReference type="EMBL" id="EJN84815.1"/>
    </source>
</evidence>
<proteinExistence type="predicted"/>
<dbReference type="PATRIC" id="fig|1115803.3.peg.1363"/>
<keyword evidence="1" id="KW-0472">Membrane</keyword>
<dbReference type="AlphaFoldDB" id="J2ZQF4"/>
<gene>
    <name evidence="2" type="ORF">HMPREF1129_2144</name>
</gene>
<comment type="caution">
    <text evidence="2">The sequence shown here is derived from an EMBL/GenBank/DDBJ whole genome shotgun (WGS) entry which is preliminary data.</text>
</comment>